<name>A0ABW4GVV6_9ACTN</name>
<dbReference type="Proteomes" id="UP001597097">
    <property type="component" value="Unassembled WGS sequence"/>
</dbReference>
<dbReference type="EMBL" id="JBHUCM010000067">
    <property type="protein sequence ID" value="MFD1546523.1"/>
    <property type="molecule type" value="Genomic_DNA"/>
</dbReference>
<proteinExistence type="predicted"/>
<feature type="domain" description="HTH cro/C1-type" evidence="1">
    <location>
        <begin position="17"/>
        <end position="79"/>
    </location>
</feature>
<evidence type="ECO:0000313" key="3">
    <source>
        <dbReference type="Proteomes" id="UP001597097"/>
    </source>
</evidence>
<keyword evidence="3" id="KW-1185">Reference proteome</keyword>
<protein>
    <submittedName>
        <fullName evidence="2">Helix-turn-helix domain-containing protein</fullName>
    </submittedName>
</protein>
<dbReference type="Pfam" id="PF13560">
    <property type="entry name" value="HTH_31"/>
    <property type="match status" value="1"/>
</dbReference>
<gene>
    <name evidence="2" type="ORF">ACFSJ0_56470</name>
</gene>
<dbReference type="InterPro" id="IPR043917">
    <property type="entry name" value="DUF5753"/>
</dbReference>
<dbReference type="SMART" id="SM00530">
    <property type="entry name" value="HTH_XRE"/>
    <property type="match status" value="1"/>
</dbReference>
<organism evidence="2 3">
    <name type="scientific">Nonomuraea guangzhouensis</name>
    <dbReference type="NCBI Taxonomy" id="1291555"/>
    <lineage>
        <taxon>Bacteria</taxon>
        <taxon>Bacillati</taxon>
        <taxon>Actinomycetota</taxon>
        <taxon>Actinomycetes</taxon>
        <taxon>Streptosporangiales</taxon>
        <taxon>Streptosporangiaceae</taxon>
        <taxon>Nonomuraea</taxon>
    </lineage>
</organism>
<dbReference type="CDD" id="cd00093">
    <property type="entry name" value="HTH_XRE"/>
    <property type="match status" value="1"/>
</dbReference>
<sequence length="286" mass="32219">MTSHSTIMEARMSLATRLRDLRTAHTEDGRRMTGDRLAEAMGWRGRKARISKIENGQQVPSEDDIRAWATACGAEHEIPDLLAAARHIDTLYTEWRRLERNGLGQVQEAFIPLYERTTRLRVWQHSTVPGLLQTEAYARAHLSTIISFRGIPDDLERAVAARMAQQQSLGGVRRFVFVLGEQTLRTPMVNPAGMNAQLDRLATYTRDNPYVSLGILPYSRKPPVMPPENFWLYDATEVRVDGVAAQFRIKKPDDVAVYEKAFTALAEVAVYGQPALACIDAARRDL</sequence>
<dbReference type="InterPro" id="IPR001387">
    <property type="entry name" value="Cro/C1-type_HTH"/>
</dbReference>
<dbReference type="Pfam" id="PF19054">
    <property type="entry name" value="DUF5753"/>
    <property type="match status" value="1"/>
</dbReference>
<accession>A0ABW4GVV6</accession>
<evidence type="ECO:0000313" key="2">
    <source>
        <dbReference type="EMBL" id="MFD1546523.1"/>
    </source>
</evidence>
<dbReference type="RefSeq" id="WP_219527598.1">
    <property type="nucleotide sequence ID" value="NZ_JAHKRM010000002.1"/>
</dbReference>
<comment type="caution">
    <text evidence="2">The sequence shown here is derived from an EMBL/GenBank/DDBJ whole genome shotgun (WGS) entry which is preliminary data.</text>
</comment>
<reference evidence="3" key="1">
    <citation type="journal article" date="2019" name="Int. J. Syst. Evol. Microbiol.">
        <title>The Global Catalogue of Microorganisms (GCM) 10K type strain sequencing project: providing services to taxonomists for standard genome sequencing and annotation.</title>
        <authorList>
            <consortium name="The Broad Institute Genomics Platform"/>
            <consortium name="The Broad Institute Genome Sequencing Center for Infectious Disease"/>
            <person name="Wu L."/>
            <person name="Ma J."/>
        </authorList>
    </citation>
    <scope>NUCLEOTIDE SEQUENCE [LARGE SCALE GENOMIC DNA]</scope>
    <source>
        <strain evidence="3">CGMCC 1.15399</strain>
    </source>
</reference>
<evidence type="ECO:0000259" key="1">
    <source>
        <dbReference type="SMART" id="SM00530"/>
    </source>
</evidence>